<evidence type="ECO:0000256" key="2">
    <source>
        <dbReference type="ARBA" id="ARBA00022729"/>
    </source>
</evidence>
<dbReference type="PANTHER" id="PTHR33491">
    <property type="entry name" value="OSJNBA0016N04.9 PROTEIN"/>
    <property type="match status" value="1"/>
</dbReference>
<dbReference type="AlphaFoldDB" id="A0A5J9T2X5"/>
<dbReference type="GO" id="GO:0016020">
    <property type="term" value="C:membrane"/>
    <property type="evidence" value="ECO:0007669"/>
    <property type="project" value="UniProtKB-SubCell"/>
</dbReference>
<dbReference type="GO" id="GO:0030247">
    <property type="term" value="F:polysaccharide binding"/>
    <property type="evidence" value="ECO:0007669"/>
    <property type="project" value="InterPro"/>
</dbReference>
<organism evidence="4 5">
    <name type="scientific">Eragrostis curvula</name>
    <name type="common">weeping love grass</name>
    <dbReference type="NCBI Taxonomy" id="38414"/>
    <lineage>
        <taxon>Eukaryota</taxon>
        <taxon>Viridiplantae</taxon>
        <taxon>Streptophyta</taxon>
        <taxon>Embryophyta</taxon>
        <taxon>Tracheophyta</taxon>
        <taxon>Spermatophyta</taxon>
        <taxon>Magnoliopsida</taxon>
        <taxon>Liliopsida</taxon>
        <taxon>Poales</taxon>
        <taxon>Poaceae</taxon>
        <taxon>PACMAD clade</taxon>
        <taxon>Chloridoideae</taxon>
        <taxon>Eragrostideae</taxon>
        <taxon>Eragrostidinae</taxon>
        <taxon>Eragrostis</taxon>
    </lineage>
</organism>
<proteinExistence type="predicted"/>
<evidence type="ECO:0000259" key="3">
    <source>
        <dbReference type="Pfam" id="PF13947"/>
    </source>
</evidence>
<dbReference type="Proteomes" id="UP000324897">
    <property type="component" value="Unassembled WGS sequence"/>
</dbReference>
<evidence type="ECO:0000256" key="1">
    <source>
        <dbReference type="ARBA" id="ARBA00004167"/>
    </source>
</evidence>
<name>A0A5J9T2X5_9POAL</name>
<gene>
    <name evidence="4" type="ORF">EJB05_48456</name>
</gene>
<dbReference type="Pfam" id="PF13947">
    <property type="entry name" value="GUB_WAK_bind"/>
    <property type="match status" value="1"/>
</dbReference>
<accession>A0A5J9T2X5</accession>
<dbReference type="EMBL" id="RWGY01000051">
    <property type="protein sequence ID" value="TVU05298.1"/>
    <property type="molecule type" value="Genomic_DNA"/>
</dbReference>
<evidence type="ECO:0000313" key="4">
    <source>
        <dbReference type="EMBL" id="TVU05298.1"/>
    </source>
</evidence>
<reference evidence="4 5" key="1">
    <citation type="journal article" date="2019" name="Sci. Rep.">
        <title>A high-quality genome of Eragrostis curvula grass provides insights into Poaceae evolution and supports new strategies to enhance forage quality.</title>
        <authorList>
            <person name="Carballo J."/>
            <person name="Santos B.A.C.M."/>
            <person name="Zappacosta D."/>
            <person name="Garbus I."/>
            <person name="Selva J.P."/>
            <person name="Gallo C.A."/>
            <person name="Diaz A."/>
            <person name="Albertini E."/>
            <person name="Caccamo M."/>
            <person name="Echenique V."/>
        </authorList>
    </citation>
    <scope>NUCLEOTIDE SEQUENCE [LARGE SCALE GENOMIC DNA]</scope>
    <source>
        <strain evidence="5">cv. Victoria</strain>
        <tissue evidence="4">Leaf</tissue>
    </source>
</reference>
<sequence>LVLPSPAPVLGATVPAVEVVSDHCTRHCGNISIPYPFGVEDGCYLQAGFNLSCDRSHRPPKLFLGDGTVPVLEISVPNATVRIKGSLTYFPGTDNNFMGTKHIAAHTWSGALVEGGPFTVAEGRNKLVAFGCDVQILLEDDPNRTLSTCTALCDWNSLANSWFLRPPVDCSGVACCQANIMTERNSYVFKTVEMNGAKRRNSAALAWIAESESNFYQTVMNSDAEEALELPAMSTNANPRRHTPVMAPATTPKEDTIANAHLASAAMLLNQMDVKVP</sequence>
<evidence type="ECO:0000313" key="5">
    <source>
        <dbReference type="Proteomes" id="UP000324897"/>
    </source>
</evidence>
<dbReference type="InterPro" id="IPR025287">
    <property type="entry name" value="WAK_GUB"/>
</dbReference>
<feature type="non-terminal residue" evidence="4">
    <location>
        <position position="1"/>
    </location>
</feature>
<comment type="caution">
    <text evidence="4">The sequence shown here is derived from an EMBL/GenBank/DDBJ whole genome shotgun (WGS) entry which is preliminary data.</text>
</comment>
<keyword evidence="2" id="KW-0732">Signal</keyword>
<comment type="subcellular location">
    <subcellularLocation>
        <location evidence="1">Membrane</location>
        <topology evidence="1">Single-pass membrane protein</topology>
    </subcellularLocation>
</comment>
<feature type="domain" description="Wall-associated receptor kinase galacturonan-binding" evidence="3">
    <location>
        <begin position="24"/>
        <end position="83"/>
    </location>
</feature>
<protein>
    <recommendedName>
        <fullName evidence="3">Wall-associated receptor kinase galacturonan-binding domain-containing protein</fullName>
    </recommendedName>
</protein>
<keyword evidence="5" id="KW-1185">Reference proteome</keyword>
<dbReference type="OrthoDB" id="696530at2759"/>